<evidence type="ECO:0000256" key="1">
    <source>
        <dbReference type="SAM" id="SignalP"/>
    </source>
</evidence>
<feature type="signal peptide" evidence="1">
    <location>
        <begin position="1"/>
        <end position="18"/>
    </location>
</feature>
<dbReference type="GeneID" id="85458837"/>
<name>A0AAJ0AR49_9PEZI</name>
<feature type="chain" id="PRO_5042481041" description="Secreted protein" evidence="1">
    <location>
        <begin position="19"/>
        <end position="73"/>
    </location>
</feature>
<dbReference type="EMBL" id="JAHMHR010000010">
    <property type="protein sequence ID" value="KAK1688845.1"/>
    <property type="molecule type" value="Genomic_DNA"/>
</dbReference>
<dbReference type="RefSeq" id="XP_060432540.1">
    <property type="nucleotide sequence ID" value="XM_060574311.1"/>
</dbReference>
<comment type="caution">
    <text evidence="2">The sequence shown here is derived from an EMBL/GenBank/DDBJ whole genome shotgun (WGS) entry which is preliminary data.</text>
</comment>
<evidence type="ECO:0000313" key="2">
    <source>
        <dbReference type="EMBL" id="KAK1688845.1"/>
    </source>
</evidence>
<gene>
    <name evidence="2" type="ORF">BDP55DRAFT_655415</name>
</gene>
<protein>
    <recommendedName>
        <fullName evidence="4">Secreted protein</fullName>
    </recommendedName>
</protein>
<dbReference type="Proteomes" id="UP001224890">
    <property type="component" value="Unassembled WGS sequence"/>
</dbReference>
<proteinExistence type="predicted"/>
<sequence length="73" mass="8222">MQLSISLPYLCLVMWCLPFPLLPCSFLIDKFSDSPSSSAAGSEWFQVAFHLERRNGLLVNNTSGCRQNADRLQ</sequence>
<reference evidence="2" key="1">
    <citation type="submission" date="2021-06" db="EMBL/GenBank/DDBJ databases">
        <title>Comparative genomics, transcriptomics and evolutionary studies reveal genomic signatures of adaptation to plant cell wall in hemibiotrophic fungi.</title>
        <authorList>
            <consortium name="DOE Joint Genome Institute"/>
            <person name="Baroncelli R."/>
            <person name="Diaz J.F."/>
            <person name="Benocci T."/>
            <person name="Peng M."/>
            <person name="Battaglia E."/>
            <person name="Haridas S."/>
            <person name="Andreopoulos W."/>
            <person name="Labutti K."/>
            <person name="Pangilinan J."/>
            <person name="Floch G.L."/>
            <person name="Makela M.R."/>
            <person name="Henrissat B."/>
            <person name="Grigoriev I.V."/>
            <person name="Crouch J.A."/>
            <person name="De Vries R.P."/>
            <person name="Sukno S.A."/>
            <person name="Thon M.R."/>
        </authorList>
    </citation>
    <scope>NUCLEOTIDE SEQUENCE</scope>
    <source>
        <strain evidence="2">CBS 193.32</strain>
    </source>
</reference>
<keyword evidence="3" id="KW-1185">Reference proteome</keyword>
<evidence type="ECO:0008006" key="4">
    <source>
        <dbReference type="Google" id="ProtNLM"/>
    </source>
</evidence>
<organism evidence="2 3">
    <name type="scientific">Colletotrichum godetiae</name>
    <dbReference type="NCBI Taxonomy" id="1209918"/>
    <lineage>
        <taxon>Eukaryota</taxon>
        <taxon>Fungi</taxon>
        <taxon>Dikarya</taxon>
        <taxon>Ascomycota</taxon>
        <taxon>Pezizomycotina</taxon>
        <taxon>Sordariomycetes</taxon>
        <taxon>Hypocreomycetidae</taxon>
        <taxon>Glomerellales</taxon>
        <taxon>Glomerellaceae</taxon>
        <taxon>Colletotrichum</taxon>
        <taxon>Colletotrichum acutatum species complex</taxon>
    </lineage>
</organism>
<dbReference type="AlphaFoldDB" id="A0AAJ0AR49"/>
<keyword evidence="1" id="KW-0732">Signal</keyword>
<evidence type="ECO:0000313" key="3">
    <source>
        <dbReference type="Proteomes" id="UP001224890"/>
    </source>
</evidence>
<accession>A0AAJ0AR49</accession>